<dbReference type="SUPFAM" id="SSF55486">
    <property type="entry name" value="Metalloproteases ('zincins'), catalytic domain"/>
    <property type="match status" value="1"/>
</dbReference>
<evidence type="ECO:0000256" key="1">
    <source>
        <dbReference type="SAM" id="SignalP"/>
    </source>
</evidence>
<dbReference type="OrthoDB" id="5917617at2"/>
<evidence type="ECO:0000313" key="3">
    <source>
        <dbReference type="Proteomes" id="UP000015559"/>
    </source>
</evidence>
<protein>
    <recommendedName>
        <fullName evidence="4">VPLPA-CTERM sorting domain-containing protein</fullName>
    </recommendedName>
</protein>
<dbReference type="AlphaFoldDB" id="S6AFF5"/>
<dbReference type="Proteomes" id="UP000015559">
    <property type="component" value="Chromosome"/>
</dbReference>
<dbReference type="HOGENOM" id="CLU_1022792_0_0_4"/>
<name>S6AFF5_SULDS</name>
<dbReference type="eggNOG" id="ENOG5033BNS">
    <property type="taxonomic scope" value="Bacteria"/>
</dbReference>
<accession>S6AFF5</accession>
<reference evidence="2 3" key="1">
    <citation type="journal article" date="2012" name="Appl. Environ. Microbiol.">
        <title>Draft genome sequence of a psychrotolerant sulfur-oxidizing bacterium, Sulfuricella denitrificans skB26, and proteomic insights into cold adaptation.</title>
        <authorList>
            <person name="Watanabe T."/>
            <person name="Kojima H."/>
            <person name="Fukui M."/>
        </authorList>
    </citation>
    <scope>NUCLEOTIDE SEQUENCE [LARGE SCALE GENOMIC DNA]</scope>
    <source>
        <strain evidence="3">skB26</strain>
    </source>
</reference>
<evidence type="ECO:0008006" key="4">
    <source>
        <dbReference type="Google" id="ProtNLM"/>
    </source>
</evidence>
<proteinExistence type="predicted"/>
<dbReference type="KEGG" id="sdr:SCD_n00774"/>
<keyword evidence="1" id="KW-0732">Signal</keyword>
<gene>
    <name evidence="2" type="ORF">SCD_n00774</name>
</gene>
<dbReference type="EMBL" id="AP013066">
    <property type="protein sequence ID" value="BAN34616.1"/>
    <property type="molecule type" value="Genomic_DNA"/>
</dbReference>
<sequence length="272" mass="29171">MKKFTVLSYAFTLNLLISGVSGAASLSLDQQSVLNDLATTNLSTATFPWNGQPNASSTNWEIKRWDISPGNLIPVKLNGSTKAAEAIQTIERVLGMQLFDTQSIALTPDAQINRGVIVSLGTSYVIYTPDDRRNVANVSAGPNMPNYPWNFYQANGTISTKLYVNLGTSMIAGDQLDSDIVIHEFFHAMGFGSHFDGFGNWLTDNDPLGFGGDAMSSHAFDVMKTLYSNPIGTTASNLNIYANTAPVPVPTAAWLLGSGLLSLVGVARRKAA</sequence>
<feature type="signal peptide" evidence="1">
    <location>
        <begin position="1"/>
        <end position="23"/>
    </location>
</feature>
<dbReference type="RefSeq" id="WP_009206438.1">
    <property type="nucleotide sequence ID" value="NC_022357.1"/>
</dbReference>
<keyword evidence="3" id="KW-1185">Reference proteome</keyword>
<evidence type="ECO:0000313" key="2">
    <source>
        <dbReference type="EMBL" id="BAN34616.1"/>
    </source>
</evidence>
<organism evidence="2 3">
    <name type="scientific">Sulfuricella denitrificans (strain DSM 22764 / NBRC 105220 / skB26)</name>
    <dbReference type="NCBI Taxonomy" id="1163617"/>
    <lineage>
        <taxon>Bacteria</taxon>
        <taxon>Pseudomonadati</taxon>
        <taxon>Pseudomonadota</taxon>
        <taxon>Betaproteobacteria</taxon>
        <taxon>Nitrosomonadales</taxon>
        <taxon>Sulfuricellaceae</taxon>
        <taxon>Sulfuricella</taxon>
    </lineage>
</organism>
<feature type="chain" id="PRO_5004545982" description="VPLPA-CTERM sorting domain-containing protein" evidence="1">
    <location>
        <begin position="24"/>
        <end position="272"/>
    </location>
</feature>